<proteinExistence type="predicted"/>
<dbReference type="EMBL" id="ACFU01000003">
    <property type="protein sequence ID" value="EEF15005.1"/>
    <property type="molecule type" value="Genomic_DNA"/>
</dbReference>
<name>B9CZ13_CAMRE</name>
<dbReference type="STRING" id="553218.CAMRE0001_1586"/>
<keyword evidence="2" id="KW-1185">Reference proteome</keyword>
<gene>
    <name evidence="1" type="ORF">CAMRE0001_1586</name>
</gene>
<evidence type="ECO:0000313" key="1">
    <source>
        <dbReference type="EMBL" id="EEF15005.1"/>
    </source>
</evidence>
<protein>
    <submittedName>
        <fullName evidence="1">Uncharacterized protein</fullName>
    </submittedName>
</protein>
<dbReference type="AlphaFoldDB" id="B9CZ13"/>
<dbReference type="Proteomes" id="UP000003082">
    <property type="component" value="Unassembled WGS sequence"/>
</dbReference>
<accession>B9CZ13</accession>
<reference evidence="1 2" key="1">
    <citation type="submission" date="2008-08" db="EMBL/GenBank/DDBJ databases">
        <authorList>
            <person name="Madupu R."/>
            <person name="Durkin A.S."/>
            <person name="Torralba M."/>
            <person name="Methe B."/>
            <person name="Sutton G.G."/>
            <person name="Strausberg R.L."/>
            <person name="Nelson K.E."/>
        </authorList>
    </citation>
    <scope>NUCLEOTIDE SEQUENCE [LARGE SCALE GENOMIC DNA]</scope>
    <source>
        <strain evidence="1 2">RM3267</strain>
    </source>
</reference>
<sequence length="38" mass="4452">MRILNGDAARLYKNDRMPPPNIKFKHKLTRTLAVNFPN</sequence>
<organism evidence="1 2">
    <name type="scientific">Campylobacter rectus RM3267</name>
    <dbReference type="NCBI Taxonomy" id="553218"/>
    <lineage>
        <taxon>Bacteria</taxon>
        <taxon>Pseudomonadati</taxon>
        <taxon>Campylobacterota</taxon>
        <taxon>Epsilonproteobacteria</taxon>
        <taxon>Campylobacterales</taxon>
        <taxon>Campylobacteraceae</taxon>
        <taxon>Campylobacter</taxon>
    </lineage>
</organism>
<evidence type="ECO:0000313" key="2">
    <source>
        <dbReference type="Proteomes" id="UP000003082"/>
    </source>
</evidence>
<comment type="caution">
    <text evidence="1">The sequence shown here is derived from an EMBL/GenBank/DDBJ whole genome shotgun (WGS) entry which is preliminary data.</text>
</comment>